<sequence>MSSSFRAFSTGKNGRVVSRKKWIFGPTHGCSVWNPKRWWKLDALCQRCQKRVTCESGITCANYGVTRAHFQKCTGAWCAECFTTHEMDCFEIRLPRDFNGASLAEVDDEKRFKVARPGDHLCTTFQCPNCQSQNIRGVDLDIRRAGDLAFEALVIRATLDAFWAHATGTVKSHVTNVRFMSRYGDYLGFLPMPALGPYPLYQHCGMLEAIMLLMRSMEKGKKKATVQFSTARKVRATLTHLWESSPEAGADLVLSAGSKKGRAYTIEVLHKLLALYESEWTVGQYEMPLHSLCACMFLLVSSLGGMRGFEVMWTDLAALRYDLDYCVKVEDYTAVSWPIVGQFKAHDGRLGCYMIPIAGKTQSGIEFYKCTQRFVGRLAMGGHYDGWAFKRKDGTCAKASDYINNIYQRLYIEHIQATTSLIDRDCDVRVEYRAQRSGRRFLTTHATMQGVSPHIIELQCRWQTDPVNGERSVSRSMIHLYSEIRNMKKTLIQPSLVCRRATTTTLYSRLSYKGSAAQGTDEVCVATYRWDLPNWRTANFGSCSSQRYLRPSLAARDVSGLYSTELT</sequence>
<dbReference type="Proteomes" id="UP001530400">
    <property type="component" value="Unassembled WGS sequence"/>
</dbReference>
<gene>
    <name evidence="1" type="ORF">ACHAWO_005301</name>
</gene>
<dbReference type="EMBL" id="JALLPJ020000242">
    <property type="protein sequence ID" value="KAL3797695.1"/>
    <property type="molecule type" value="Genomic_DNA"/>
</dbReference>
<evidence type="ECO:0000313" key="1">
    <source>
        <dbReference type="EMBL" id="KAL3797695.1"/>
    </source>
</evidence>
<proteinExistence type="predicted"/>
<comment type="caution">
    <text evidence="1">The sequence shown here is derived from an EMBL/GenBank/DDBJ whole genome shotgun (WGS) entry which is preliminary data.</text>
</comment>
<accession>A0ABD3QC07</accession>
<dbReference type="AlphaFoldDB" id="A0ABD3QC07"/>
<evidence type="ECO:0000313" key="2">
    <source>
        <dbReference type="Proteomes" id="UP001530400"/>
    </source>
</evidence>
<organism evidence="1 2">
    <name type="scientific">Cyclotella atomus</name>
    <dbReference type="NCBI Taxonomy" id="382360"/>
    <lineage>
        <taxon>Eukaryota</taxon>
        <taxon>Sar</taxon>
        <taxon>Stramenopiles</taxon>
        <taxon>Ochrophyta</taxon>
        <taxon>Bacillariophyta</taxon>
        <taxon>Coscinodiscophyceae</taxon>
        <taxon>Thalassiosirophycidae</taxon>
        <taxon>Stephanodiscales</taxon>
        <taxon>Stephanodiscaceae</taxon>
        <taxon>Cyclotella</taxon>
    </lineage>
</organism>
<protein>
    <submittedName>
        <fullName evidence="1">Uncharacterized protein</fullName>
    </submittedName>
</protein>
<name>A0ABD3QC07_9STRA</name>
<keyword evidence="2" id="KW-1185">Reference proteome</keyword>
<reference evidence="1 2" key="1">
    <citation type="submission" date="2024-10" db="EMBL/GenBank/DDBJ databases">
        <title>Updated reference genomes for cyclostephanoid diatoms.</title>
        <authorList>
            <person name="Roberts W.R."/>
            <person name="Alverson A.J."/>
        </authorList>
    </citation>
    <scope>NUCLEOTIDE SEQUENCE [LARGE SCALE GENOMIC DNA]</scope>
    <source>
        <strain evidence="1 2">AJA010-31</strain>
    </source>
</reference>